<feature type="transmembrane region" description="Helical" evidence="5">
    <location>
        <begin position="225"/>
        <end position="246"/>
    </location>
</feature>
<feature type="transmembrane region" description="Helical" evidence="5">
    <location>
        <begin position="89"/>
        <end position="111"/>
    </location>
</feature>
<evidence type="ECO:0000256" key="4">
    <source>
        <dbReference type="ARBA" id="ARBA00023136"/>
    </source>
</evidence>
<dbReference type="STRING" id="29172.A0A0D8XUY9"/>
<keyword evidence="3 5" id="KW-1133">Transmembrane helix</keyword>
<keyword evidence="2 5" id="KW-0812">Transmembrane</keyword>
<keyword evidence="7" id="KW-1185">Reference proteome</keyword>
<dbReference type="EMBL" id="KN716298">
    <property type="protein sequence ID" value="KJH47652.1"/>
    <property type="molecule type" value="Genomic_DNA"/>
</dbReference>
<dbReference type="GO" id="GO:0015171">
    <property type="term" value="F:amino acid transmembrane transporter activity"/>
    <property type="evidence" value="ECO:0007669"/>
    <property type="project" value="TreeGrafter"/>
</dbReference>
<protein>
    <recommendedName>
        <fullName evidence="8">Amino acid permease</fullName>
    </recommendedName>
</protein>
<comment type="subcellular location">
    <subcellularLocation>
        <location evidence="1">Membrane</location>
        <topology evidence="1">Multi-pass membrane protein</topology>
    </subcellularLocation>
</comment>
<dbReference type="PIRSF" id="PIRSF006060">
    <property type="entry name" value="AA_transporter"/>
    <property type="match status" value="1"/>
</dbReference>
<reference evidence="7" key="2">
    <citation type="journal article" date="2016" name="Sci. Rep.">
        <title>Dictyocaulus viviparus genome, variome and transcriptome elucidate lungworm biology and support future intervention.</title>
        <authorList>
            <person name="McNulty S.N."/>
            <person name="Strube C."/>
            <person name="Rosa B.A."/>
            <person name="Martin J.C."/>
            <person name="Tyagi R."/>
            <person name="Choi Y.J."/>
            <person name="Wang Q."/>
            <person name="Hallsworth Pepin K."/>
            <person name="Zhang X."/>
            <person name="Ozersky P."/>
            <person name="Wilson R.K."/>
            <person name="Sternberg P.W."/>
            <person name="Gasser R.B."/>
            <person name="Mitreva M."/>
        </authorList>
    </citation>
    <scope>NUCLEOTIDE SEQUENCE [LARGE SCALE GENOMIC DNA]</scope>
    <source>
        <strain evidence="7">HannoverDv2000</strain>
    </source>
</reference>
<accession>A0A0D8XUY9</accession>
<dbReference type="Pfam" id="PF13520">
    <property type="entry name" value="AA_permease_2"/>
    <property type="match status" value="1"/>
</dbReference>
<dbReference type="InterPro" id="IPR002293">
    <property type="entry name" value="AA/rel_permease1"/>
</dbReference>
<feature type="transmembrane region" description="Helical" evidence="5">
    <location>
        <begin position="317"/>
        <end position="336"/>
    </location>
</feature>
<feature type="transmembrane region" description="Helical" evidence="5">
    <location>
        <begin position="183"/>
        <end position="205"/>
    </location>
</feature>
<dbReference type="Proteomes" id="UP000053766">
    <property type="component" value="Unassembled WGS sequence"/>
</dbReference>
<evidence type="ECO:0000256" key="2">
    <source>
        <dbReference type="ARBA" id="ARBA00022692"/>
    </source>
</evidence>
<dbReference type="PANTHER" id="PTHR43243">
    <property type="entry name" value="INNER MEMBRANE TRANSPORTER YGJI-RELATED"/>
    <property type="match status" value="1"/>
</dbReference>
<proteinExistence type="predicted"/>
<feature type="transmembrane region" description="Helical" evidence="5">
    <location>
        <begin position="258"/>
        <end position="281"/>
    </location>
</feature>
<evidence type="ECO:0000313" key="7">
    <source>
        <dbReference type="Proteomes" id="UP000053766"/>
    </source>
</evidence>
<gene>
    <name evidence="6" type="ORF">DICVIV_06262</name>
</gene>
<evidence type="ECO:0008006" key="8">
    <source>
        <dbReference type="Google" id="ProtNLM"/>
    </source>
</evidence>
<evidence type="ECO:0000313" key="6">
    <source>
        <dbReference type="EMBL" id="KJH47652.1"/>
    </source>
</evidence>
<sequence>MLQRLLRKKKVTEKFLHHSEESRSLNLPFTVALVCASSIPLLIFVLMPLSLTTLAGPSTLLAVLVTFIIVLLFTAHLTELSCALPKSCVLYQFTFATLGELPAFFIGWTVVLDAICTSTILCSSWSQHMNLLFRHSLHRFMSFPLFHYDSDSSVMCEAYDLTALCVVVISTIILSCNLKVVGTVSLCLILVTVLMTISCTMVGFFHADPQNWIDANFFRFGLNGVLRAICALSCAFTGVEGSSYLFDETRSPRKKLPTLFPTLVVFFSMFFFIIIMIFSLSTDVSKLSKAILVPEMFSALNIPALKSHYEAGFQRMRYMLTVSAVCGLFGAVLSSFLPGSRILNALCEGFSGVLAALSSRTNWNISRNKPL</sequence>
<evidence type="ECO:0000256" key="3">
    <source>
        <dbReference type="ARBA" id="ARBA00022989"/>
    </source>
</evidence>
<dbReference type="OrthoDB" id="3900342at2759"/>
<dbReference type="GO" id="GO:0005886">
    <property type="term" value="C:plasma membrane"/>
    <property type="evidence" value="ECO:0007669"/>
    <property type="project" value="TreeGrafter"/>
</dbReference>
<feature type="transmembrane region" description="Helical" evidence="5">
    <location>
        <begin position="59"/>
        <end position="77"/>
    </location>
</feature>
<dbReference type="Gene3D" id="1.20.1740.10">
    <property type="entry name" value="Amino acid/polyamine transporter I"/>
    <property type="match status" value="1"/>
</dbReference>
<dbReference type="PANTHER" id="PTHR43243:SF20">
    <property type="entry name" value="CATIONIC AMINO ACID TRANSPORTER 3"/>
    <property type="match status" value="1"/>
</dbReference>
<reference evidence="6 7" key="1">
    <citation type="submission" date="2013-11" db="EMBL/GenBank/DDBJ databases">
        <title>Draft genome of the bovine lungworm Dictyocaulus viviparus.</title>
        <authorList>
            <person name="Mitreva M."/>
        </authorList>
    </citation>
    <scope>NUCLEOTIDE SEQUENCE [LARGE SCALE GENOMIC DNA]</scope>
    <source>
        <strain evidence="6 7">HannoverDv2000</strain>
    </source>
</reference>
<organism evidence="6 7">
    <name type="scientific">Dictyocaulus viviparus</name>
    <name type="common">Bovine lungworm</name>
    <dbReference type="NCBI Taxonomy" id="29172"/>
    <lineage>
        <taxon>Eukaryota</taxon>
        <taxon>Metazoa</taxon>
        <taxon>Ecdysozoa</taxon>
        <taxon>Nematoda</taxon>
        <taxon>Chromadorea</taxon>
        <taxon>Rhabditida</taxon>
        <taxon>Rhabditina</taxon>
        <taxon>Rhabditomorpha</taxon>
        <taxon>Strongyloidea</taxon>
        <taxon>Metastrongylidae</taxon>
        <taxon>Dictyocaulus</taxon>
    </lineage>
</organism>
<name>A0A0D8XUY9_DICVI</name>
<keyword evidence="4 5" id="KW-0472">Membrane</keyword>
<evidence type="ECO:0000256" key="1">
    <source>
        <dbReference type="ARBA" id="ARBA00004141"/>
    </source>
</evidence>
<dbReference type="AlphaFoldDB" id="A0A0D8XUY9"/>
<feature type="transmembrane region" description="Helical" evidence="5">
    <location>
        <begin position="158"/>
        <end position="176"/>
    </location>
</feature>
<feature type="transmembrane region" description="Helical" evidence="5">
    <location>
        <begin position="25"/>
        <end position="47"/>
    </location>
</feature>
<evidence type="ECO:0000256" key="5">
    <source>
        <dbReference type="SAM" id="Phobius"/>
    </source>
</evidence>